<keyword evidence="11" id="KW-0472">Membrane</keyword>
<dbReference type="Pfam" id="PF10531">
    <property type="entry name" value="SLBB"/>
    <property type="match status" value="3"/>
</dbReference>
<dbReference type="Gene3D" id="3.30.1950.10">
    <property type="entry name" value="wza like domain"/>
    <property type="match status" value="1"/>
</dbReference>
<evidence type="ECO:0000256" key="8">
    <source>
        <dbReference type="ARBA" id="ARBA00023047"/>
    </source>
</evidence>
<dbReference type="EMBL" id="CP159837">
    <property type="protein sequence ID" value="XCM36148.1"/>
    <property type="molecule type" value="Genomic_DNA"/>
</dbReference>
<dbReference type="GO" id="GO:0015159">
    <property type="term" value="F:polysaccharide transmembrane transporter activity"/>
    <property type="evidence" value="ECO:0007669"/>
    <property type="project" value="InterPro"/>
</dbReference>
<dbReference type="PANTHER" id="PTHR33619">
    <property type="entry name" value="POLYSACCHARIDE EXPORT PROTEIN GFCE-RELATED"/>
    <property type="match status" value="1"/>
</dbReference>
<dbReference type="GO" id="GO:0015288">
    <property type="term" value="F:porin activity"/>
    <property type="evidence" value="ECO:0007669"/>
    <property type="project" value="UniProtKB-KW"/>
</dbReference>
<feature type="domain" description="SLBB" evidence="18">
    <location>
        <begin position="530"/>
        <end position="611"/>
    </location>
</feature>
<evidence type="ECO:0000256" key="15">
    <source>
        <dbReference type="SAM" id="MobiDB-lite"/>
    </source>
</evidence>
<proteinExistence type="inferred from homology"/>
<organism evidence="19">
    <name type="scientific">Planktothricoides raciborskii GIHE-MW2</name>
    <dbReference type="NCBI Taxonomy" id="2792601"/>
    <lineage>
        <taxon>Bacteria</taxon>
        <taxon>Bacillati</taxon>
        <taxon>Cyanobacteriota</taxon>
        <taxon>Cyanophyceae</taxon>
        <taxon>Oscillatoriophycideae</taxon>
        <taxon>Oscillatoriales</taxon>
        <taxon>Oscillatoriaceae</taxon>
        <taxon>Planktothricoides</taxon>
    </lineage>
</organism>
<evidence type="ECO:0000259" key="18">
    <source>
        <dbReference type="Pfam" id="PF22461"/>
    </source>
</evidence>
<evidence type="ECO:0000256" key="14">
    <source>
        <dbReference type="ARBA" id="ARBA00023288"/>
    </source>
</evidence>
<dbReference type="AlphaFoldDB" id="A0AAU8JDG5"/>
<evidence type="ECO:0000313" key="19">
    <source>
        <dbReference type="EMBL" id="XCM36148.1"/>
    </source>
</evidence>
<feature type="region of interest" description="Disordered" evidence="15">
    <location>
        <begin position="49"/>
        <end position="113"/>
    </location>
</feature>
<keyword evidence="10" id="KW-0626">Porin</keyword>
<keyword evidence="3" id="KW-0813">Transport</keyword>
<dbReference type="InterPro" id="IPR019554">
    <property type="entry name" value="Soluble_ligand-bd"/>
</dbReference>
<dbReference type="PANTHER" id="PTHR33619:SF3">
    <property type="entry name" value="POLYSACCHARIDE EXPORT PROTEIN GFCE-RELATED"/>
    <property type="match status" value="1"/>
</dbReference>
<sequence>MNSQHSTLNILLLVCLGVIQWPFSIFARPAQVLAATNICQLPTRAGISSNPVPPTANGTANGGNIPSLIPSPIPSLNSPGSRIPVSPVAEPDLPNTSPLPTPPAEVPRQTRRDRANRLGRYRLGPGDQIYIEVQPFNELSLQTAINPEGSIVLPLIGAISLEKLTPAQAQQKIQAQLNQYLVNPIVSLQLLVPRPINVTITGEVARPGFYPVTPTGATLATLLATAGGTTANADLRQVRLRWTENDGILREQEVNLLTPLTQGQPIPDIPLEDGDAIVVPKRESLEDRQYNRSLISRSNLVAPPSAVEITVLGEVAQPGFYILPPSIRPLADALLIAGGATPAADLRCVIVRRLQDDGTLTEPIFLDIYNALQTNGQTLPDFPLNNGDIVIIPKLPLADPDYDNNLARRSNISAQQPVQITIVGEVTQPGYHILPASLRPLPDALLIAGGASPTADLKNIQVRRLLADGTISEETVDLFTPLMNGEELPSIPLSNGDVVFVPKRPLGDDQDYDHNIVGQSNLAAQQPVQITVLGEVAQPGFHLLDPAPRPLPNALLIAGGTTSEADLRSVRVRRLIGNGTVSEEIVDLFTPLQTGAELPSLRLGNGDVVYVPKIEPGTDQDYDRLLIARSTLANPEMTVRILSYPGQGANLITLRNGSTFSDILNTIPLSQADLRDIAVIRFDPEQGRAVTRKVDVKKLLEGDNSQNIPLQNNDVVVIGRNLLTKLTYSLNTFTQPFRDVLGFLLFFDQLRDSADALFGPGSN</sequence>
<keyword evidence="9" id="KW-0406">Ion transport</keyword>
<evidence type="ECO:0000256" key="7">
    <source>
        <dbReference type="ARBA" id="ARBA00022729"/>
    </source>
</evidence>
<feature type="compositionally biased region" description="Low complexity" evidence="15">
    <location>
        <begin position="62"/>
        <end position="81"/>
    </location>
</feature>
<keyword evidence="6" id="KW-0812">Transmembrane</keyword>
<protein>
    <submittedName>
        <fullName evidence="19">SLBB domain-containing protein</fullName>
    </submittedName>
</protein>
<dbReference type="InterPro" id="IPR054765">
    <property type="entry name" value="SLBB_dom"/>
</dbReference>
<keyword evidence="14" id="KW-0449">Lipoprotein</keyword>
<dbReference type="InterPro" id="IPR003715">
    <property type="entry name" value="Poly_export_N"/>
</dbReference>
<evidence type="ECO:0000256" key="9">
    <source>
        <dbReference type="ARBA" id="ARBA00023065"/>
    </source>
</evidence>
<dbReference type="GO" id="GO:0009279">
    <property type="term" value="C:cell outer membrane"/>
    <property type="evidence" value="ECO:0007669"/>
    <property type="project" value="UniProtKB-SubCell"/>
</dbReference>
<evidence type="ECO:0000256" key="2">
    <source>
        <dbReference type="ARBA" id="ARBA00009450"/>
    </source>
</evidence>
<feature type="domain" description="Soluble ligand binding" evidence="17">
    <location>
        <begin position="198"/>
        <end position="240"/>
    </location>
</feature>
<evidence type="ECO:0000256" key="1">
    <source>
        <dbReference type="ARBA" id="ARBA00004571"/>
    </source>
</evidence>
<evidence type="ECO:0000256" key="3">
    <source>
        <dbReference type="ARBA" id="ARBA00022448"/>
    </source>
</evidence>
<evidence type="ECO:0000259" key="16">
    <source>
        <dbReference type="Pfam" id="PF02563"/>
    </source>
</evidence>
<evidence type="ECO:0000256" key="5">
    <source>
        <dbReference type="ARBA" id="ARBA00022597"/>
    </source>
</evidence>
<reference evidence="19" key="1">
    <citation type="submission" date="2024-07" db="EMBL/GenBank/DDBJ databases">
        <authorList>
            <person name="Kim Y.J."/>
            <person name="Jeong J.Y."/>
        </authorList>
    </citation>
    <scope>NUCLEOTIDE SEQUENCE</scope>
    <source>
        <strain evidence="19">GIHE-MW2</strain>
    </source>
</reference>
<feature type="domain" description="Soluble ligand binding" evidence="17">
    <location>
        <begin position="309"/>
        <end position="360"/>
    </location>
</feature>
<dbReference type="GO" id="GO:0046930">
    <property type="term" value="C:pore complex"/>
    <property type="evidence" value="ECO:0007669"/>
    <property type="project" value="UniProtKB-KW"/>
</dbReference>
<dbReference type="InterPro" id="IPR049712">
    <property type="entry name" value="Poly_export"/>
</dbReference>
<comment type="similarity">
    <text evidence="2">Belongs to the BexD/CtrA/VexA family.</text>
</comment>
<evidence type="ECO:0000256" key="6">
    <source>
        <dbReference type="ARBA" id="ARBA00022692"/>
    </source>
</evidence>
<dbReference type="GO" id="GO:0006811">
    <property type="term" value="P:monoatomic ion transport"/>
    <property type="evidence" value="ECO:0007669"/>
    <property type="project" value="UniProtKB-KW"/>
</dbReference>
<evidence type="ECO:0000256" key="10">
    <source>
        <dbReference type="ARBA" id="ARBA00023114"/>
    </source>
</evidence>
<dbReference type="Pfam" id="PF02563">
    <property type="entry name" value="Poly_export"/>
    <property type="match status" value="1"/>
</dbReference>
<evidence type="ECO:0000256" key="11">
    <source>
        <dbReference type="ARBA" id="ARBA00023136"/>
    </source>
</evidence>
<keyword evidence="4" id="KW-1134">Transmembrane beta strand</keyword>
<name>A0AAU8JDG5_9CYAN</name>
<evidence type="ECO:0000256" key="12">
    <source>
        <dbReference type="ARBA" id="ARBA00023139"/>
    </source>
</evidence>
<dbReference type="RefSeq" id="WP_054464088.1">
    <property type="nucleotide sequence ID" value="NZ_CP159837.1"/>
</dbReference>
<keyword evidence="5" id="KW-0762">Sugar transport</keyword>
<evidence type="ECO:0000256" key="13">
    <source>
        <dbReference type="ARBA" id="ARBA00023237"/>
    </source>
</evidence>
<evidence type="ECO:0000256" key="4">
    <source>
        <dbReference type="ARBA" id="ARBA00022452"/>
    </source>
</evidence>
<feature type="domain" description="Soluble ligand binding" evidence="17">
    <location>
        <begin position="420"/>
        <end position="470"/>
    </location>
</feature>
<accession>A0AAU8JDG5</accession>
<dbReference type="Pfam" id="PF22461">
    <property type="entry name" value="SLBB_2"/>
    <property type="match status" value="1"/>
</dbReference>
<keyword evidence="7" id="KW-0732">Signal</keyword>
<evidence type="ECO:0000259" key="17">
    <source>
        <dbReference type="Pfam" id="PF10531"/>
    </source>
</evidence>
<gene>
    <name evidence="19" type="ORF">ABWT76_004886</name>
</gene>
<keyword evidence="8" id="KW-0625">Polysaccharide transport</keyword>
<keyword evidence="13" id="KW-0998">Cell outer membrane</keyword>
<keyword evidence="12" id="KW-0564">Palmitate</keyword>
<feature type="domain" description="Polysaccharide export protein N-terminal" evidence="16">
    <location>
        <begin position="120"/>
        <end position="190"/>
    </location>
</feature>
<dbReference type="Gene3D" id="3.10.560.10">
    <property type="entry name" value="Outer membrane lipoprotein wza domain like"/>
    <property type="match status" value="5"/>
</dbReference>
<comment type="subcellular location">
    <subcellularLocation>
        <location evidence="1">Cell outer membrane</location>
        <topology evidence="1">Multi-pass membrane protein</topology>
    </subcellularLocation>
</comment>